<keyword evidence="5 7" id="KW-1133">Transmembrane helix</keyword>
<evidence type="ECO:0000256" key="7">
    <source>
        <dbReference type="SAM" id="Phobius"/>
    </source>
</evidence>
<dbReference type="Gene3D" id="3.80.10.10">
    <property type="entry name" value="Ribonuclease Inhibitor"/>
    <property type="match status" value="1"/>
</dbReference>
<dbReference type="InterPro" id="IPR000719">
    <property type="entry name" value="Prot_kinase_dom"/>
</dbReference>
<keyword evidence="6 7" id="KW-0472">Membrane</keyword>
<evidence type="ECO:0000313" key="11">
    <source>
        <dbReference type="Proteomes" id="UP001345219"/>
    </source>
</evidence>
<dbReference type="FunFam" id="3.30.200.20:FF:000428">
    <property type="entry name" value="Inactive LRR receptor-like serine/threonine-protein kinase BIR2"/>
    <property type="match status" value="1"/>
</dbReference>
<dbReference type="Gene3D" id="3.30.200.20">
    <property type="entry name" value="Phosphorylase Kinase, domain 1"/>
    <property type="match status" value="1"/>
</dbReference>
<organism evidence="10 11">
    <name type="scientific">Trapa incisa</name>
    <dbReference type="NCBI Taxonomy" id="236973"/>
    <lineage>
        <taxon>Eukaryota</taxon>
        <taxon>Viridiplantae</taxon>
        <taxon>Streptophyta</taxon>
        <taxon>Embryophyta</taxon>
        <taxon>Tracheophyta</taxon>
        <taxon>Spermatophyta</taxon>
        <taxon>Magnoliopsida</taxon>
        <taxon>eudicotyledons</taxon>
        <taxon>Gunneridae</taxon>
        <taxon>Pentapetalae</taxon>
        <taxon>rosids</taxon>
        <taxon>malvids</taxon>
        <taxon>Myrtales</taxon>
        <taxon>Lythraceae</taxon>
        <taxon>Trapa</taxon>
    </lineage>
</organism>
<dbReference type="Pfam" id="PF07714">
    <property type="entry name" value="PK_Tyr_Ser-Thr"/>
    <property type="match status" value="1"/>
</dbReference>
<dbReference type="InterPro" id="IPR001245">
    <property type="entry name" value="Ser-Thr/Tyr_kinase_cat_dom"/>
</dbReference>
<proteinExistence type="predicted"/>
<dbReference type="Gene3D" id="1.10.510.10">
    <property type="entry name" value="Transferase(Phosphotransferase) domain 1"/>
    <property type="match status" value="1"/>
</dbReference>
<dbReference type="AlphaFoldDB" id="A0AAN7L7U8"/>
<dbReference type="Proteomes" id="UP001345219">
    <property type="component" value="Chromosome 13"/>
</dbReference>
<dbReference type="InterPro" id="IPR032675">
    <property type="entry name" value="LRR_dom_sf"/>
</dbReference>
<comment type="caution">
    <text evidence="10">The sequence shown here is derived from an EMBL/GenBank/DDBJ whole genome shotgun (WGS) entry which is preliminary data.</text>
</comment>
<dbReference type="SUPFAM" id="SSF52058">
    <property type="entry name" value="L domain-like"/>
    <property type="match status" value="1"/>
</dbReference>
<dbReference type="InterPro" id="IPR001611">
    <property type="entry name" value="Leu-rich_rpt"/>
</dbReference>
<dbReference type="PANTHER" id="PTHR48007">
    <property type="entry name" value="LEUCINE-RICH REPEAT RECEPTOR-LIKE PROTEIN KINASE PXC1"/>
    <property type="match status" value="1"/>
</dbReference>
<dbReference type="Pfam" id="PF08263">
    <property type="entry name" value="LRRNT_2"/>
    <property type="match status" value="1"/>
</dbReference>
<evidence type="ECO:0000256" key="4">
    <source>
        <dbReference type="ARBA" id="ARBA00022737"/>
    </source>
</evidence>
<evidence type="ECO:0000256" key="1">
    <source>
        <dbReference type="ARBA" id="ARBA00004370"/>
    </source>
</evidence>
<dbReference type="InterPro" id="IPR046959">
    <property type="entry name" value="PRK1-6/SRF4-like"/>
</dbReference>
<evidence type="ECO:0000256" key="6">
    <source>
        <dbReference type="ARBA" id="ARBA00023136"/>
    </source>
</evidence>
<keyword evidence="3 7" id="KW-0812">Transmembrane</keyword>
<feature type="domain" description="Protein kinase" evidence="9">
    <location>
        <begin position="299"/>
        <end position="594"/>
    </location>
</feature>
<dbReference type="PROSITE" id="PS51257">
    <property type="entry name" value="PROKAR_LIPOPROTEIN"/>
    <property type="match status" value="1"/>
</dbReference>
<dbReference type="PROSITE" id="PS50011">
    <property type="entry name" value="PROTEIN_KINASE_DOM"/>
    <property type="match status" value="1"/>
</dbReference>
<evidence type="ECO:0000256" key="8">
    <source>
        <dbReference type="SAM" id="SignalP"/>
    </source>
</evidence>
<dbReference type="GO" id="GO:0005524">
    <property type="term" value="F:ATP binding"/>
    <property type="evidence" value="ECO:0007669"/>
    <property type="project" value="InterPro"/>
</dbReference>
<keyword evidence="4" id="KW-0677">Repeat</keyword>
<comment type="subcellular location">
    <subcellularLocation>
        <location evidence="1">Membrane</location>
    </subcellularLocation>
</comment>
<keyword evidence="2" id="KW-0433">Leucine-rich repeat</keyword>
<dbReference type="Pfam" id="PF00560">
    <property type="entry name" value="LRR_1"/>
    <property type="match status" value="2"/>
</dbReference>
<dbReference type="FunFam" id="3.80.10.10:FF:000415">
    <property type="entry name" value="Inactive LRR receptor-like serine/threonine-protein kinase BIR2"/>
    <property type="match status" value="1"/>
</dbReference>
<evidence type="ECO:0000256" key="2">
    <source>
        <dbReference type="ARBA" id="ARBA00022614"/>
    </source>
</evidence>
<reference evidence="10 11" key="1">
    <citation type="journal article" date="2023" name="Hortic Res">
        <title>Pangenome of water caltrop reveals structural variations and asymmetric subgenome divergence after allopolyploidization.</title>
        <authorList>
            <person name="Zhang X."/>
            <person name="Chen Y."/>
            <person name="Wang L."/>
            <person name="Yuan Y."/>
            <person name="Fang M."/>
            <person name="Shi L."/>
            <person name="Lu R."/>
            <person name="Comes H.P."/>
            <person name="Ma Y."/>
            <person name="Chen Y."/>
            <person name="Huang G."/>
            <person name="Zhou Y."/>
            <person name="Zheng Z."/>
            <person name="Qiu Y."/>
        </authorList>
    </citation>
    <scope>NUCLEOTIDE SEQUENCE [LARGE SCALE GENOMIC DNA]</scope>
    <source>
        <tissue evidence="10">Roots</tissue>
    </source>
</reference>
<dbReference type="GO" id="GO:0004672">
    <property type="term" value="F:protein kinase activity"/>
    <property type="evidence" value="ECO:0007669"/>
    <property type="project" value="InterPro"/>
</dbReference>
<evidence type="ECO:0000256" key="5">
    <source>
        <dbReference type="ARBA" id="ARBA00022989"/>
    </source>
</evidence>
<dbReference type="GO" id="GO:0016020">
    <property type="term" value="C:membrane"/>
    <property type="evidence" value="ECO:0007669"/>
    <property type="project" value="UniProtKB-SubCell"/>
</dbReference>
<dbReference type="PANTHER" id="PTHR48007:SF86">
    <property type="entry name" value="(WILD MALAYSIAN BANANA) HYPOTHETICAL PROTEIN"/>
    <property type="match status" value="1"/>
</dbReference>
<dbReference type="InterPro" id="IPR011009">
    <property type="entry name" value="Kinase-like_dom_sf"/>
</dbReference>
<sequence length="606" mass="66373">MIKDKRSGFTGAVLLLSVFVLSCVAAIEDDVLCLQGIKSSLSDPYGRLSVWDFTNTSISHICNLEGVTCWNLKENRLISLRLSSFGLSGRLPESLKYCHSLQYLYLSGNSLSGPIPSQICSWLPYLVTLDLSNNSLSGSIPPQIVNCKFLNDLILNYNSLSGSIPYEVDQLERLKQLSVAGNDLSGAIPVQLSKFGAEAFAGNSRLCGKPLGSCGGLRTQRLAVIIVAGIVGAAGSLILGFVIWICFNRPNRGYGATGGKEDSNWIEFLRAYKLVQVSLFQKPLVKIKLAHLLAATNSFDPCNIVSSNKSGVSYRAVLSDGSVLAVKRLTGCNLSEKHFRSEMNRMGQLRHPNLVPLLGYCVVEEEKLLVYKHMHNGTLHSRLHEKEYGPNGTTSSYCPLDWPIRLRLGLGAARGLAWLHHGLEPPCPHGNFGSNVILLDDDLEARLTDFGLMRLVGMDDGPGTGLIQEMEMGKLGYRGFHESGMTMASLRGDVYSFGVLLLELVTGQKPPEVSNADGVYKGSLVDWVSQLSVLGPGTDAIDRPLRGRGYDQEINDVMRVACSCVVSRLKDRPSMHRVYESLKLIGDKHAHAFSELDEEFPMMFGR</sequence>
<dbReference type="SUPFAM" id="SSF56112">
    <property type="entry name" value="Protein kinase-like (PK-like)"/>
    <property type="match status" value="1"/>
</dbReference>
<feature type="chain" id="PRO_5042987480" description="Protein kinase domain-containing protein" evidence="8">
    <location>
        <begin position="27"/>
        <end position="606"/>
    </location>
</feature>
<accession>A0AAN7L7U8</accession>
<dbReference type="EMBL" id="JAXIOK010000001">
    <property type="protein sequence ID" value="KAK4779955.1"/>
    <property type="molecule type" value="Genomic_DNA"/>
</dbReference>
<feature type="transmembrane region" description="Helical" evidence="7">
    <location>
        <begin position="222"/>
        <end position="247"/>
    </location>
</feature>
<dbReference type="InterPro" id="IPR013210">
    <property type="entry name" value="LRR_N_plant-typ"/>
</dbReference>
<gene>
    <name evidence="10" type="ORF">SAY87_016061</name>
</gene>
<feature type="signal peptide" evidence="8">
    <location>
        <begin position="1"/>
        <end position="26"/>
    </location>
</feature>
<evidence type="ECO:0000259" key="9">
    <source>
        <dbReference type="PROSITE" id="PS50011"/>
    </source>
</evidence>
<name>A0AAN7L7U8_9MYRT</name>
<evidence type="ECO:0000313" key="10">
    <source>
        <dbReference type="EMBL" id="KAK4779955.1"/>
    </source>
</evidence>
<keyword evidence="11" id="KW-1185">Reference proteome</keyword>
<protein>
    <recommendedName>
        <fullName evidence="9">Protein kinase domain-containing protein</fullName>
    </recommendedName>
</protein>
<keyword evidence="8" id="KW-0732">Signal</keyword>
<evidence type="ECO:0000256" key="3">
    <source>
        <dbReference type="ARBA" id="ARBA00022692"/>
    </source>
</evidence>